<feature type="region of interest" description="Disordered" evidence="1">
    <location>
        <begin position="1"/>
        <end position="51"/>
    </location>
</feature>
<proteinExistence type="predicted"/>
<accession>A0AAD7WI78</accession>
<reference evidence="2" key="1">
    <citation type="journal article" date="2023" name="Science">
        <title>Genome structures resolve the early diversification of teleost fishes.</title>
        <authorList>
            <person name="Parey E."/>
            <person name="Louis A."/>
            <person name="Montfort J."/>
            <person name="Bouchez O."/>
            <person name="Roques C."/>
            <person name="Iampietro C."/>
            <person name="Lluch J."/>
            <person name="Castinel A."/>
            <person name="Donnadieu C."/>
            <person name="Desvignes T."/>
            <person name="Floi Bucao C."/>
            <person name="Jouanno E."/>
            <person name="Wen M."/>
            <person name="Mejri S."/>
            <person name="Dirks R."/>
            <person name="Jansen H."/>
            <person name="Henkel C."/>
            <person name="Chen W.J."/>
            <person name="Zahm M."/>
            <person name="Cabau C."/>
            <person name="Klopp C."/>
            <person name="Thompson A.W."/>
            <person name="Robinson-Rechavi M."/>
            <person name="Braasch I."/>
            <person name="Lecointre G."/>
            <person name="Bobe J."/>
            <person name="Postlethwait J.H."/>
            <person name="Berthelot C."/>
            <person name="Roest Crollius H."/>
            <person name="Guiguen Y."/>
        </authorList>
    </citation>
    <scope>NUCLEOTIDE SEQUENCE</scope>
    <source>
        <strain evidence="2">NC1722</strain>
    </source>
</reference>
<sequence>MEHLELTGHYHPPRLAGDQSTRHRAAGHGNAASKRPRERRAELADELSEKQKGNYDITAEVSPLSSQTIGAREGMIGDWRRGTLKANTERVGVQTLATGARLGQRHRQAVPQRQPHSN</sequence>
<evidence type="ECO:0000256" key="1">
    <source>
        <dbReference type="SAM" id="MobiDB-lite"/>
    </source>
</evidence>
<comment type="caution">
    <text evidence="2">The sequence shown here is derived from an EMBL/GenBank/DDBJ whole genome shotgun (WGS) entry which is preliminary data.</text>
</comment>
<dbReference type="Proteomes" id="UP001221898">
    <property type="component" value="Unassembled WGS sequence"/>
</dbReference>
<feature type="region of interest" description="Disordered" evidence="1">
    <location>
        <begin position="99"/>
        <end position="118"/>
    </location>
</feature>
<evidence type="ECO:0000313" key="2">
    <source>
        <dbReference type="EMBL" id="KAJ8397902.1"/>
    </source>
</evidence>
<dbReference type="AlphaFoldDB" id="A0AAD7WI78"/>
<protein>
    <submittedName>
        <fullName evidence="2">Uncharacterized protein</fullName>
    </submittedName>
</protein>
<name>A0AAD7WI78_9TELE</name>
<feature type="compositionally biased region" description="Basic and acidic residues" evidence="1">
    <location>
        <begin position="39"/>
        <end position="51"/>
    </location>
</feature>
<gene>
    <name evidence="2" type="ORF">AAFF_G00432490</name>
</gene>
<dbReference type="EMBL" id="JAINUG010000094">
    <property type="protein sequence ID" value="KAJ8397902.1"/>
    <property type="molecule type" value="Genomic_DNA"/>
</dbReference>
<evidence type="ECO:0000313" key="3">
    <source>
        <dbReference type="Proteomes" id="UP001221898"/>
    </source>
</evidence>
<keyword evidence="3" id="KW-1185">Reference proteome</keyword>
<organism evidence="2 3">
    <name type="scientific">Aldrovandia affinis</name>
    <dbReference type="NCBI Taxonomy" id="143900"/>
    <lineage>
        <taxon>Eukaryota</taxon>
        <taxon>Metazoa</taxon>
        <taxon>Chordata</taxon>
        <taxon>Craniata</taxon>
        <taxon>Vertebrata</taxon>
        <taxon>Euteleostomi</taxon>
        <taxon>Actinopterygii</taxon>
        <taxon>Neopterygii</taxon>
        <taxon>Teleostei</taxon>
        <taxon>Notacanthiformes</taxon>
        <taxon>Halosauridae</taxon>
        <taxon>Aldrovandia</taxon>
    </lineage>
</organism>